<name>A0A4Z0Z246_9PEZI</name>
<keyword evidence="3" id="KW-1185">Reference proteome</keyword>
<reference evidence="2 3" key="1">
    <citation type="submission" date="2019-03" db="EMBL/GenBank/DDBJ databases">
        <title>Draft genome sequence of Xylaria hypoxylon DSM 108379, a ubiquitous saprotrophic-parasitic fungi on hardwood.</title>
        <authorList>
            <person name="Buettner E."/>
            <person name="Leonhardt S."/>
            <person name="Gebauer A.M."/>
            <person name="Liers C."/>
            <person name="Hofrichter M."/>
            <person name="Kellner H."/>
        </authorList>
    </citation>
    <scope>NUCLEOTIDE SEQUENCE [LARGE SCALE GENOMIC DNA]</scope>
    <source>
        <strain evidence="2 3">DSM 108379</strain>
    </source>
</reference>
<feature type="compositionally biased region" description="Polar residues" evidence="1">
    <location>
        <begin position="297"/>
        <end position="319"/>
    </location>
</feature>
<feature type="compositionally biased region" description="Polar residues" evidence="1">
    <location>
        <begin position="359"/>
        <end position="385"/>
    </location>
</feature>
<evidence type="ECO:0000313" key="3">
    <source>
        <dbReference type="Proteomes" id="UP000297716"/>
    </source>
</evidence>
<feature type="compositionally biased region" description="Low complexity" evidence="1">
    <location>
        <begin position="229"/>
        <end position="243"/>
    </location>
</feature>
<dbReference type="EMBL" id="SKBN01000087">
    <property type="protein sequence ID" value="TGJ83666.1"/>
    <property type="molecule type" value="Genomic_DNA"/>
</dbReference>
<gene>
    <name evidence="2" type="ORF">E0Z10_g5120</name>
</gene>
<organism evidence="2 3">
    <name type="scientific">Xylaria hypoxylon</name>
    <dbReference type="NCBI Taxonomy" id="37992"/>
    <lineage>
        <taxon>Eukaryota</taxon>
        <taxon>Fungi</taxon>
        <taxon>Dikarya</taxon>
        <taxon>Ascomycota</taxon>
        <taxon>Pezizomycotina</taxon>
        <taxon>Sordariomycetes</taxon>
        <taxon>Xylariomycetidae</taxon>
        <taxon>Xylariales</taxon>
        <taxon>Xylariaceae</taxon>
        <taxon>Xylaria</taxon>
    </lineage>
</organism>
<feature type="compositionally biased region" description="Basic and acidic residues" evidence="1">
    <location>
        <begin position="489"/>
        <end position="500"/>
    </location>
</feature>
<feature type="region of interest" description="Disordered" evidence="1">
    <location>
        <begin position="92"/>
        <end position="500"/>
    </location>
</feature>
<evidence type="ECO:0000313" key="2">
    <source>
        <dbReference type="EMBL" id="TGJ83666.1"/>
    </source>
</evidence>
<dbReference type="AlphaFoldDB" id="A0A4Z0Z246"/>
<feature type="compositionally biased region" description="Basic residues" evidence="1">
    <location>
        <begin position="204"/>
        <end position="213"/>
    </location>
</feature>
<evidence type="ECO:0000256" key="1">
    <source>
        <dbReference type="SAM" id="MobiDB-lite"/>
    </source>
</evidence>
<protein>
    <submittedName>
        <fullName evidence="2">Uncharacterized protein</fullName>
    </submittedName>
</protein>
<feature type="compositionally biased region" description="Polar residues" evidence="1">
    <location>
        <begin position="252"/>
        <end position="265"/>
    </location>
</feature>
<accession>A0A4Z0Z246</accession>
<dbReference type="OrthoDB" id="5424234at2759"/>
<dbReference type="STRING" id="37992.A0A4Z0Z246"/>
<sequence>MAQEQTILPKGIVLNRNAVYEEIAKYDVMPVEQILRACHVFSTTSRELYDPTARRLENFWTRVLGGDRRYLPGRVIARLFKDISEETSFVKLRGPDNRYEPPSPGSEASKPRGAQATSLASASKPKPKPTTPSTKVPRPILKRPRGPSASGPRPTARFVSPPSSEIDEDSTKQGDATTSTPLTTHNTSAKDSGSSTTKEERTKGRSHRSKKKGTAFAASTPSRRRPGMPRRSSSQSSAGASDVASKEGGDSSLGSKYDGSQSSVPTILEKPEQQPASTKKGKGNTGMSAKAAGKRPMTQSRVSRTTSKPGAASSNQSRNEAPPAGEENTEVERQSSAQPGSEEKGAASTESHPKAFSSDAIQRSNTQQHPRSESSPLMNRSSSDAGTIRPISREASRTFVPPSSLMSSTPAKLDTSVIGQGTISGFAESIPTQSSSIGRFPESGGKEAYEKTSQTSGGTRLGQQLTPTQPSPTPTIPLARSKSQLSILLDRKVEGKKTKR</sequence>
<comment type="caution">
    <text evidence="2">The sequence shown here is derived from an EMBL/GenBank/DDBJ whole genome shotgun (WGS) entry which is preliminary data.</text>
</comment>
<feature type="compositionally biased region" description="Low complexity" evidence="1">
    <location>
        <begin position="177"/>
        <end position="187"/>
    </location>
</feature>
<dbReference type="Proteomes" id="UP000297716">
    <property type="component" value="Unassembled WGS sequence"/>
</dbReference>
<proteinExistence type="predicted"/>